<dbReference type="AlphaFoldDB" id="A0A7J5B1C8"/>
<comment type="caution">
    <text evidence="2">The sequence shown here is derived from an EMBL/GenBank/DDBJ whole genome shotgun (WGS) entry which is preliminary data.</text>
</comment>
<name>A0A7J5B1C8_9MICO</name>
<accession>A0A7J5B1C8</accession>
<feature type="chain" id="PRO_5039148597" evidence="1">
    <location>
        <begin position="27"/>
        <end position="166"/>
    </location>
</feature>
<sequence>MLREHRLKLLAGLAAGSALLALSGCAGDGQSDDASPDEGMQAPGTPIADALTENEMGGTLDFGALLPSGATGAVIACPADTVDTLAESTGIDAGNFELADGTLPVADGSFALLFGDAEDRISSSAVYAADSVDLCAGDAVASTYLGSGALVMLSKVGDIWTPNGVE</sequence>
<organism evidence="2 3">
    <name type="scientific">Pseudoclavibacter terrae</name>
    <dbReference type="NCBI Taxonomy" id="1530195"/>
    <lineage>
        <taxon>Bacteria</taxon>
        <taxon>Bacillati</taxon>
        <taxon>Actinomycetota</taxon>
        <taxon>Actinomycetes</taxon>
        <taxon>Micrococcales</taxon>
        <taxon>Microbacteriaceae</taxon>
        <taxon>Pseudoclavibacter</taxon>
    </lineage>
</organism>
<dbReference type="EMBL" id="WBJX01000003">
    <property type="protein sequence ID" value="KAB1637741.1"/>
    <property type="molecule type" value="Genomic_DNA"/>
</dbReference>
<evidence type="ECO:0000313" key="2">
    <source>
        <dbReference type="EMBL" id="KAB1637741.1"/>
    </source>
</evidence>
<dbReference type="PROSITE" id="PS51257">
    <property type="entry name" value="PROKAR_LIPOPROTEIN"/>
    <property type="match status" value="1"/>
</dbReference>
<protein>
    <submittedName>
        <fullName evidence="2">Uncharacterized protein</fullName>
    </submittedName>
</protein>
<evidence type="ECO:0000313" key="3">
    <source>
        <dbReference type="Proteomes" id="UP000490386"/>
    </source>
</evidence>
<keyword evidence="3" id="KW-1185">Reference proteome</keyword>
<keyword evidence="1" id="KW-0732">Signal</keyword>
<feature type="signal peptide" evidence="1">
    <location>
        <begin position="1"/>
        <end position="26"/>
    </location>
</feature>
<evidence type="ECO:0000256" key="1">
    <source>
        <dbReference type="SAM" id="SignalP"/>
    </source>
</evidence>
<proteinExistence type="predicted"/>
<dbReference type="OrthoDB" id="5113295at2"/>
<dbReference type="Proteomes" id="UP000490386">
    <property type="component" value="Unassembled WGS sequence"/>
</dbReference>
<reference evidence="2 3" key="1">
    <citation type="submission" date="2019-09" db="EMBL/GenBank/DDBJ databases">
        <title>Phylogeny of genus Pseudoclavibacter and closely related genus.</title>
        <authorList>
            <person name="Li Y."/>
        </authorList>
    </citation>
    <scope>NUCLEOTIDE SEQUENCE [LARGE SCALE GENOMIC DNA]</scope>
    <source>
        <strain evidence="2 3">THG-MD12</strain>
    </source>
</reference>
<dbReference type="RefSeq" id="WP_151423910.1">
    <property type="nucleotide sequence ID" value="NZ_WBJX01000003.1"/>
</dbReference>
<gene>
    <name evidence="2" type="ORF">F8O03_11105</name>
</gene>